<feature type="compositionally biased region" description="Basic and acidic residues" evidence="1">
    <location>
        <begin position="195"/>
        <end position="206"/>
    </location>
</feature>
<organism evidence="3 4">
    <name type="scientific">Tanacetum coccineum</name>
    <dbReference type="NCBI Taxonomy" id="301880"/>
    <lineage>
        <taxon>Eukaryota</taxon>
        <taxon>Viridiplantae</taxon>
        <taxon>Streptophyta</taxon>
        <taxon>Embryophyta</taxon>
        <taxon>Tracheophyta</taxon>
        <taxon>Spermatophyta</taxon>
        <taxon>Magnoliopsida</taxon>
        <taxon>eudicotyledons</taxon>
        <taxon>Gunneridae</taxon>
        <taxon>Pentapetalae</taxon>
        <taxon>asterids</taxon>
        <taxon>campanulids</taxon>
        <taxon>Asterales</taxon>
        <taxon>Asteraceae</taxon>
        <taxon>Asteroideae</taxon>
        <taxon>Anthemideae</taxon>
        <taxon>Anthemidinae</taxon>
        <taxon>Tanacetum</taxon>
    </lineage>
</organism>
<feature type="region of interest" description="Disordered" evidence="1">
    <location>
        <begin position="174"/>
        <end position="237"/>
    </location>
</feature>
<dbReference type="EMBL" id="BQNB010010140">
    <property type="protein sequence ID" value="GJS73245.1"/>
    <property type="molecule type" value="Genomic_DNA"/>
</dbReference>
<name>A0ABQ4Y6J5_9ASTR</name>
<feature type="domain" description="Retroviral polymerase SH3-like" evidence="2">
    <location>
        <begin position="96"/>
        <end position="136"/>
    </location>
</feature>
<proteinExistence type="predicted"/>
<protein>
    <recommendedName>
        <fullName evidence="2">Retroviral polymerase SH3-like domain-containing protein</fullName>
    </recommendedName>
</protein>
<gene>
    <name evidence="3" type="ORF">Tco_0706086</name>
</gene>
<accession>A0ABQ4Y6J5</accession>
<evidence type="ECO:0000256" key="1">
    <source>
        <dbReference type="SAM" id="MobiDB-lite"/>
    </source>
</evidence>
<sequence>MAAGDSNDALVCCVENTVEDHIMDSVASFHATYCKEELDRFRLRSGLKRRLISVGQLDEEGYHVGFKDQQWWFRKVEESFLYNVSEDKETSEVGATGVAVGNGSDEMRYSFWDSKSHKIVRSRDFTFNEDPLYGDKNATYSSNLTKPNHKDQVVLEDSPENLANKSIVAEHVLSSEITHSPGESLDMSEGSKNSESFKDSGRSCEKDSDDGASSEEEGSDTPQVRRSNRESRAPVRYSPSASCLLLIDSYSEVLSSKESVQWKKVINEEISSA</sequence>
<reference evidence="3" key="2">
    <citation type="submission" date="2022-01" db="EMBL/GenBank/DDBJ databases">
        <authorList>
            <person name="Yamashiro T."/>
            <person name="Shiraishi A."/>
            <person name="Satake H."/>
            <person name="Nakayama K."/>
        </authorList>
    </citation>
    <scope>NUCLEOTIDE SEQUENCE</scope>
</reference>
<dbReference type="Pfam" id="PF25597">
    <property type="entry name" value="SH3_retrovirus"/>
    <property type="match status" value="1"/>
</dbReference>
<dbReference type="InterPro" id="IPR057670">
    <property type="entry name" value="SH3_retrovirus"/>
</dbReference>
<reference evidence="3" key="1">
    <citation type="journal article" date="2022" name="Int. J. Mol. Sci.">
        <title>Draft Genome of Tanacetum Coccineum: Genomic Comparison of Closely Related Tanacetum-Family Plants.</title>
        <authorList>
            <person name="Yamashiro T."/>
            <person name="Shiraishi A."/>
            <person name="Nakayama K."/>
            <person name="Satake H."/>
        </authorList>
    </citation>
    <scope>NUCLEOTIDE SEQUENCE</scope>
</reference>
<feature type="compositionally biased region" description="Acidic residues" evidence="1">
    <location>
        <begin position="207"/>
        <end position="219"/>
    </location>
</feature>
<dbReference type="Proteomes" id="UP001151760">
    <property type="component" value="Unassembled WGS sequence"/>
</dbReference>
<keyword evidence="4" id="KW-1185">Reference proteome</keyword>
<evidence type="ECO:0000259" key="2">
    <source>
        <dbReference type="Pfam" id="PF25597"/>
    </source>
</evidence>
<evidence type="ECO:0000313" key="3">
    <source>
        <dbReference type="EMBL" id="GJS73245.1"/>
    </source>
</evidence>
<comment type="caution">
    <text evidence="3">The sequence shown here is derived from an EMBL/GenBank/DDBJ whole genome shotgun (WGS) entry which is preliminary data.</text>
</comment>
<evidence type="ECO:0000313" key="4">
    <source>
        <dbReference type="Proteomes" id="UP001151760"/>
    </source>
</evidence>